<reference evidence="2 3" key="1">
    <citation type="journal article" date="2010" name="J. Bacteriol.">
        <title>Complete genome sequence of "Candidatus Puniceispirillum marinum" IMCC1322, a representative of the SAR116 clade in the Alphaproteobacteria.</title>
        <authorList>
            <person name="Oh H.M."/>
            <person name="Kwon K.K."/>
            <person name="Kang I."/>
            <person name="Kang S.G."/>
            <person name="Lee J.H."/>
            <person name="Kim S.J."/>
            <person name="Cho J.C."/>
        </authorList>
    </citation>
    <scope>NUCLEOTIDE SEQUENCE [LARGE SCALE GENOMIC DNA]</scope>
    <source>
        <strain evidence="2 3">IMCC1322</strain>
    </source>
</reference>
<name>D5BMZ5_PUNMI</name>
<keyword evidence="1" id="KW-0732">Signal</keyword>
<dbReference type="HOGENOM" id="CLU_2119065_0_0_5"/>
<keyword evidence="3" id="KW-1185">Reference proteome</keyword>
<protein>
    <submittedName>
        <fullName evidence="2">Uncharacterized protein</fullName>
    </submittedName>
</protein>
<organism evidence="2 3">
    <name type="scientific">Puniceispirillum marinum (strain IMCC1322)</name>
    <dbReference type="NCBI Taxonomy" id="488538"/>
    <lineage>
        <taxon>Bacteria</taxon>
        <taxon>Pseudomonadati</taxon>
        <taxon>Pseudomonadota</taxon>
        <taxon>Alphaproteobacteria</taxon>
        <taxon>Candidatus Puniceispirillales</taxon>
        <taxon>Candidatus Puniceispirillaceae</taxon>
        <taxon>Candidatus Puniceispirillum</taxon>
    </lineage>
</organism>
<feature type="chain" id="PRO_5003070010" evidence="1">
    <location>
        <begin position="17"/>
        <end position="114"/>
    </location>
</feature>
<accession>D5BMZ5</accession>
<evidence type="ECO:0000256" key="1">
    <source>
        <dbReference type="SAM" id="SignalP"/>
    </source>
</evidence>
<dbReference type="Proteomes" id="UP000007460">
    <property type="component" value="Chromosome"/>
</dbReference>
<evidence type="ECO:0000313" key="2">
    <source>
        <dbReference type="EMBL" id="ADE40188.1"/>
    </source>
</evidence>
<dbReference type="EMBL" id="CP001751">
    <property type="protein sequence ID" value="ADE40188.1"/>
    <property type="molecule type" value="Genomic_DNA"/>
</dbReference>
<gene>
    <name evidence="2" type="ordered locus">SAR116_1945</name>
</gene>
<dbReference type="STRING" id="488538.SAR116_1945"/>
<dbReference type="KEGG" id="apb:SAR116_1945"/>
<dbReference type="AlphaFoldDB" id="D5BMZ5"/>
<proteinExistence type="predicted"/>
<feature type="signal peptide" evidence="1">
    <location>
        <begin position="1"/>
        <end position="16"/>
    </location>
</feature>
<evidence type="ECO:0000313" key="3">
    <source>
        <dbReference type="Proteomes" id="UP000007460"/>
    </source>
</evidence>
<sequence>MIVMLTVCLAPSSAMAIGISTILCDNNSEAWIGFRQKTPLIGRSTYEMRPKKNLWVELTEGDYCDSMQIGSDSFSCRADINGTMVTTLVDFDKLVYIKIINEDKTFTYNCMALD</sequence>